<gene>
    <name evidence="2" type="ORF">ACG0Z6_12080</name>
</gene>
<evidence type="ECO:0000313" key="2">
    <source>
        <dbReference type="EMBL" id="MFG6448970.1"/>
    </source>
</evidence>
<reference evidence="2 3" key="1">
    <citation type="submission" date="2024-08" db="EMBL/GenBank/DDBJ databases">
        <authorList>
            <person name="Lu H."/>
        </authorList>
    </citation>
    <scope>NUCLEOTIDE SEQUENCE [LARGE SCALE GENOMIC DNA]</scope>
    <source>
        <strain evidence="2 3">BYS180W</strain>
    </source>
</reference>
<feature type="transmembrane region" description="Helical" evidence="1">
    <location>
        <begin position="24"/>
        <end position="45"/>
    </location>
</feature>
<keyword evidence="1" id="KW-0812">Transmembrane</keyword>
<comment type="caution">
    <text evidence="2">The sequence shown here is derived from an EMBL/GenBank/DDBJ whole genome shotgun (WGS) entry which is preliminary data.</text>
</comment>
<keyword evidence="1" id="KW-0472">Membrane</keyword>
<name>A0ABW7FXB5_9BURK</name>
<protein>
    <submittedName>
        <fullName evidence="2">DUF2523 family protein</fullName>
    </submittedName>
</protein>
<keyword evidence="3" id="KW-1185">Reference proteome</keyword>
<evidence type="ECO:0000256" key="1">
    <source>
        <dbReference type="SAM" id="Phobius"/>
    </source>
</evidence>
<dbReference type="RefSeq" id="WP_394461715.1">
    <property type="nucleotide sequence ID" value="NZ_JBIGHZ010000004.1"/>
</dbReference>
<evidence type="ECO:0000313" key="3">
    <source>
        <dbReference type="Proteomes" id="UP001606099"/>
    </source>
</evidence>
<dbReference type="EMBL" id="JBIGHZ010000004">
    <property type="protein sequence ID" value="MFG6448970.1"/>
    <property type="molecule type" value="Genomic_DNA"/>
</dbReference>
<keyword evidence="1" id="KW-1133">Transmembrane helix</keyword>
<proteinExistence type="predicted"/>
<organism evidence="2 3">
    <name type="scientific">Roseateles rivi</name>
    <dbReference type="NCBI Taxonomy" id="3299028"/>
    <lineage>
        <taxon>Bacteria</taxon>
        <taxon>Pseudomonadati</taxon>
        <taxon>Pseudomonadota</taxon>
        <taxon>Betaproteobacteria</taxon>
        <taxon>Burkholderiales</taxon>
        <taxon>Sphaerotilaceae</taxon>
        <taxon>Roseateles</taxon>
    </lineage>
</organism>
<dbReference type="Pfam" id="PF10734">
    <property type="entry name" value="DUF2523"/>
    <property type="match status" value="1"/>
</dbReference>
<dbReference type="InterPro" id="IPR019670">
    <property type="entry name" value="DUF2523"/>
</dbReference>
<dbReference type="Proteomes" id="UP001606099">
    <property type="component" value="Unassembled WGS sequence"/>
</dbReference>
<sequence>MFGIFLSALNSVLGWVFRSLLVKFGVFFALYFITTEFVGLIVHLIPDTGSLNGAMSAIGSGTWYFLNVFQVTQGLSLVVSAYATRFVIRRIPVIG</sequence>
<accession>A0ABW7FXB5</accession>